<dbReference type="Proteomes" id="UP000176998">
    <property type="component" value="Unassembled WGS sequence"/>
</dbReference>
<dbReference type="Pfam" id="PF24140">
    <property type="entry name" value="TPR_TNPO3_IPO13_3rd"/>
    <property type="match status" value="1"/>
</dbReference>
<organism evidence="6 7">
    <name type="scientific">Colletotrichum orchidophilum</name>
    <dbReference type="NCBI Taxonomy" id="1209926"/>
    <lineage>
        <taxon>Eukaryota</taxon>
        <taxon>Fungi</taxon>
        <taxon>Dikarya</taxon>
        <taxon>Ascomycota</taxon>
        <taxon>Pezizomycotina</taxon>
        <taxon>Sordariomycetes</taxon>
        <taxon>Hypocreomycetidae</taxon>
        <taxon>Glomerellales</taxon>
        <taxon>Glomerellaceae</taxon>
        <taxon>Colletotrichum</taxon>
    </lineage>
</organism>
<dbReference type="InterPro" id="IPR057942">
    <property type="entry name" value="TPR_TNPO3_IPO13_3rd"/>
</dbReference>
<reference evidence="6 7" key="1">
    <citation type="submission" date="2016-09" db="EMBL/GenBank/DDBJ databases">
        <authorList>
            <person name="Capua I."/>
            <person name="De Benedictis P."/>
            <person name="Joannis T."/>
            <person name="Lombin L.H."/>
            <person name="Cattoli G."/>
        </authorList>
    </citation>
    <scope>NUCLEOTIDE SEQUENCE [LARGE SCALE GENOMIC DNA]</scope>
    <source>
        <strain evidence="6 7">IMI 309357</strain>
    </source>
</reference>
<dbReference type="InterPro" id="IPR016024">
    <property type="entry name" value="ARM-type_fold"/>
</dbReference>
<accession>A0A1G4BGN6</accession>
<proteinExistence type="inferred from homology"/>
<evidence type="ECO:0000256" key="3">
    <source>
        <dbReference type="ARBA" id="ARBA00022448"/>
    </source>
</evidence>
<evidence type="ECO:0000256" key="5">
    <source>
        <dbReference type="ARBA" id="ARBA00023242"/>
    </source>
</evidence>
<keyword evidence="3" id="KW-0813">Transport</keyword>
<evidence type="ECO:0000256" key="2">
    <source>
        <dbReference type="ARBA" id="ARBA00007991"/>
    </source>
</evidence>
<dbReference type="InterPro" id="IPR011989">
    <property type="entry name" value="ARM-like"/>
</dbReference>
<dbReference type="GeneID" id="34557246"/>
<dbReference type="STRING" id="1209926.A0A1G4BGN6"/>
<comment type="similarity">
    <text evidence="2">Belongs to the importin beta family.</text>
</comment>
<dbReference type="GO" id="GO:0005737">
    <property type="term" value="C:cytoplasm"/>
    <property type="evidence" value="ECO:0007669"/>
    <property type="project" value="TreeGrafter"/>
</dbReference>
<evidence type="ECO:0000256" key="1">
    <source>
        <dbReference type="ARBA" id="ARBA00004123"/>
    </source>
</evidence>
<dbReference type="AlphaFoldDB" id="A0A1G4BGN6"/>
<dbReference type="SUPFAM" id="SSF48371">
    <property type="entry name" value="ARM repeat"/>
    <property type="match status" value="1"/>
</dbReference>
<keyword evidence="4" id="KW-0653">Protein transport</keyword>
<sequence length="1025" mass="113564">MEPQLPSTVQEAEALVLALYEPSPPEAIARIQETLHRMQRSPSGWWIARDLLGHADDKVKFFGALTLIVKLNTESTSLSKDDASELLQNLIGWFVRSLDDGSGAMVVRKLSSALVTFFLCFPTQWEFCLRHLCCSLSEGVALPQDRVDETIDLSNVLQILQPRKLQAALWFSGGLIDEATKVEMNSAKHMGLYEGLTRNVPDAMVLMSHGFAQRGSADPMNHVIQKGTITCLQSWVWFSQRVSAHNDELVSSLRTLVQPTITALDDEELYEVAMELLFEILSNYSGFLTDDHYESLFSLFETQWSHERYQRLVQGDFDFDSVQFGHLMIALGDSKVENLIHSVDARSSRFVAHLRGLLSAQGYPVSEDKIFVPALEFWSTYVETLTDCIYSEEEESKVWVSTATSHVLEAISTVWQRIAYPPASVLVDWDSADRAGFSDARKDVADLLQSTFTVTGPPLISTFANLTLQSLSPHSWSALEAAAFCLGSLADCVTGDARCDDSLRAVFSSPLFDLLQTARESMPGRTRQTCISLIERYSDYFERETQSLPAALNLLFSVLADPLLAGPAAKSIQQLCSSSRSILASEAGAFLSQYQGIATQTQMDCVAVERIMGAIAAVIQAVPDDNTRFEHLDVLLSFIQKDARMSMHLASLPTLSGDASGCGMDIHRCSTLNELSELPTHMALKALRCLIGVGKGLQTPGDVPVDLDIEKDVAATGENSRLGHLQSGIMSMIVQLHRAFPRSDEVSEGICNIFRSGFSESEAGPFVFPPRLVCDYLTEQTPQTPRIGYFVNTACSFLSSLRNLRRGDVDEVRTELLRWVITLLQQLPEPDNDIELAQNGIEFTNRLISREPASLFRPDCLPLTEFFFIYALRILDGREPLPKAAAADFWVRQPPQNDVIFTCADQVQATFITLKPTDATIDHAIAQLGPLLAQSIIRNIGGNASRSELDRLSEPLKKMVSNQAKARSWLEQALSDPSFPSRQLAGDEKAVFLKKIINLRGARGTNQVVRDFWLAARGSNFAYAS</sequence>
<protein>
    <recommendedName>
        <fullName evidence="8">Importin 13</fullName>
    </recommendedName>
</protein>
<evidence type="ECO:0000313" key="7">
    <source>
        <dbReference type="Proteomes" id="UP000176998"/>
    </source>
</evidence>
<dbReference type="EMBL" id="MJBS01000026">
    <property type="protein sequence ID" value="OHF00549.1"/>
    <property type="molecule type" value="Genomic_DNA"/>
</dbReference>
<gene>
    <name evidence="6" type="ORF">CORC01_04088</name>
</gene>
<comment type="caution">
    <text evidence="6">The sequence shown here is derived from an EMBL/GenBank/DDBJ whole genome shotgun (WGS) entry which is preliminary data.</text>
</comment>
<dbReference type="PANTHER" id="PTHR12363:SF33">
    <property type="entry name" value="IMPORTIN-13"/>
    <property type="match status" value="1"/>
</dbReference>
<dbReference type="Gene3D" id="1.25.10.10">
    <property type="entry name" value="Leucine-rich Repeat Variant"/>
    <property type="match status" value="1"/>
</dbReference>
<evidence type="ECO:0000256" key="4">
    <source>
        <dbReference type="ARBA" id="ARBA00022927"/>
    </source>
</evidence>
<dbReference type="GO" id="GO:0005634">
    <property type="term" value="C:nucleus"/>
    <property type="evidence" value="ECO:0007669"/>
    <property type="project" value="UniProtKB-SubCell"/>
</dbReference>
<name>A0A1G4BGN6_9PEZI</name>
<comment type="subcellular location">
    <subcellularLocation>
        <location evidence="1">Nucleus</location>
    </subcellularLocation>
</comment>
<dbReference type="RefSeq" id="XP_022477692.1">
    <property type="nucleotide sequence ID" value="XM_022615736.1"/>
</dbReference>
<evidence type="ECO:0000313" key="6">
    <source>
        <dbReference type="EMBL" id="OHF00549.1"/>
    </source>
</evidence>
<evidence type="ECO:0008006" key="8">
    <source>
        <dbReference type="Google" id="ProtNLM"/>
    </source>
</evidence>
<dbReference type="InterPro" id="IPR051345">
    <property type="entry name" value="Importin_beta-like_NTR"/>
</dbReference>
<dbReference type="OrthoDB" id="2016913at2759"/>
<dbReference type="GO" id="GO:0006606">
    <property type="term" value="P:protein import into nucleus"/>
    <property type="evidence" value="ECO:0007669"/>
    <property type="project" value="TreeGrafter"/>
</dbReference>
<keyword evidence="5" id="KW-0539">Nucleus</keyword>
<keyword evidence="7" id="KW-1185">Reference proteome</keyword>
<dbReference type="PANTHER" id="PTHR12363">
    <property type="entry name" value="TRANSPORTIN 3 AND IMPORTIN 13"/>
    <property type="match status" value="1"/>
</dbReference>